<dbReference type="InterPro" id="IPR003593">
    <property type="entry name" value="AAA+_ATPase"/>
</dbReference>
<dbReference type="SUPFAM" id="SSF52172">
    <property type="entry name" value="CheY-like"/>
    <property type="match status" value="1"/>
</dbReference>
<evidence type="ECO:0000256" key="5">
    <source>
        <dbReference type="ARBA" id="ARBA00023163"/>
    </source>
</evidence>
<proteinExistence type="predicted"/>
<gene>
    <name evidence="9" type="ORF">AKJ09_03629</name>
</gene>
<dbReference type="PROSITE" id="PS00676">
    <property type="entry name" value="SIGMA54_INTERACT_2"/>
    <property type="match status" value="1"/>
</dbReference>
<name>A0A0K1PTV5_9BACT</name>
<dbReference type="Pfam" id="PF25601">
    <property type="entry name" value="AAA_lid_14"/>
    <property type="match status" value="1"/>
</dbReference>
<evidence type="ECO:0000313" key="10">
    <source>
        <dbReference type="Proteomes" id="UP000064967"/>
    </source>
</evidence>
<dbReference type="InterPro" id="IPR025944">
    <property type="entry name" value="Sigma_54_int_dom_CS"/>
</dbReference>
<dbReference type="InterPro" id="IPR025662">
    <property type="entry name" value="Sigma_54_int_dom_ATP-bd_1"/>
</dbReference>
<keyword evidence="10" id="KW-1185">Reference proteome</keyword>
<dbReference type="GO" id="GO:0006355">
    <property type="term" value="P:regulation of DNA-templated transcription"/>
    <property type="evidence" value="ECO:0007669"/>
    <property type="project" value="InterPro"/>
</dbReference>
<dbReference type="Pfam" id="PF02954">
    <property type="entry name" value="HTH_8"/>
    <property type="match status" value="1"/>
</dbReference>
<dbReference type="EMBL" id="CP012333">
    <property type="protein sequence ID" value="AKU96965.1"/>
    <property type="molecule type" value="Genomic_DNA"/>
</dbReference>
<dbReference type="InterPro" id="IPR009057">
    <property type="entry name" value="Homeodomain-like_sf"/>
</dbReference>
<dbReference type="PROSITE" id="PS00675">
    <property type="entry name" value="SIGMA54_INTERACT_1"/>
    <property type="match status" value="1"/>
</dbReference>
<dbReference type="PROSITE" id="PS50045">
    <property type="entry name" value="SIGMA54_INTERACT_4"/>
    <property type="match status" value="1"/>
</dbReference>
<dbReference type="InterPro" id="IPR025943">
    <property type="entry name" value="Sigma_54_int_dom_ATP-bd_2"/>
</dbReference>
<dbReference type="InterPro" id="IPR027417">
    <property type="entry name" value="P-loop_NTPase"/>
</dbReference>
<keyword evidence="1" id="KW-0547">Nucleotide-binding</keyword>
<dbReference type="SUPFAM" id="SSF46689">
    <property type="entry name" value="Homeodomain-like"/>
    <property type="match status" value="1"/>
</dbReference>
<evidence type="ECO:0000313" key="9">
    <source>
        <dbReference type="EMBL" id="AKU96965.1"/>
    </source>
</evidence>
<dbReference type="CDD" id="cd00156">
    <property type="entry name" value="REC"/>
    <property type="match status" value="1"/>
</dbReference>
<evidence type="ECO:0000259" key="8">
    <source>
        <dbReference type="PROSITE" id="PS50110"/>
    </source>
</evidence>
<feature type="domain" description="Response regulatory" evidence="8">
    <location>
        <begin position="6"/>
        <end position="125"/>
    </location>
</feature>
<accession>A0A0K1PTV5</accession>
<dbReference type="Gene3D" id="3.40.50.2300">
    <property type="match status" value="1"/>
</dbReference>
<dbReference type="InterPro" id="IPR002078">
    <property type="entry name" value="Sigma_54_int"/>
</dbReference>
<dbReference type="Proteomes" id="UP000064967">
    <property type="component" value="Chromosome"/>
</dbReference>
<dbReference type="Gene3D" id="1.10.10.60">
    <property type="entry name" value="Homeodomain-like"/>
    <property type="match status" value="1"/>
</dbReference>
<keyword evidence="4" id="KW-0238">DNA-binding</keyword>
<dbReference type="RefSeq" id="WP_240488497.1">
    <property type="nucleotide sequence ID" value="NZ_CP012333.1"/>
</dbReference>
<dbReference type="PROSITE" id="PS50110">
    <property type="entry name" value="RESPONSE_REGULATORY"/>
    <property type="match status" value="1"/>
</dbReference>
<dbReference type="SUPFAM" id="SSF52540">
    <property type="entry name" value="P-loop containing nucleoside triphosphate hydrolases"/>
    <property type="match status" value="1"/>
</dbReference>
<dbReference type="GO" id="GO:0000160">
    <property type="term" value="P:phosphorelay signal transduction system"/>
    <property type="evidence" value="ECO:0007669"/>
    <property type="project" value="InterPro"/>
</dbReference>
<evidence type="ECO:0000256" key="3">
    <source>
        <dbReference type="ARBA" id="ARBA00023015"/>
    </source>
</evidence>
<dbReference type="PRINTS" id="PR01590">
    <property type="entry name" value="HTHFIS"/>
</dbReference>
<dbReference type="CDD" id="cd00009">
    <property type="entry name" value="AAA"/>
    <property type="match status" value="1"/>
</dbReference>
<dbReference type="FunFam" id="3.40.50.300:FF:000006">
    <property type="entry name" value="DNA-binding transcriptional regulator NtrC"/>
    <property type="match status" value="1"/>
</dbReference>
<dbReference type="Pfam" id="PF00158">
    <property type="entry name" value="Sigma54_activat"/>
    <property type="match status" value="1"/>
</dbReference>
<evidence type="ECO:0000256" key="1">
    <source>
        <dbReference type="ARBA" id="ARBA00022741"/>
    </source>
</evidence>
<dbReference type="Gene3D" id="3.40.50.300">
    <property type="entry name" value="P-loop containing nucleotide triphosphate hydrolases"/>
    <property type="match status" value="1"/>
</dbReference>
<evidence type="ECO:0000256" key="4">
    <source>
        <dbReference type="ARBA" id="ARBA00023125"/>
    </source>
</evidence>
<keyword evidence="2" id="KW-0067">ATP-binding</keyword>
<dbReference type="InterPro" id="IPR002197">
    <property type="entry name" value="HTH_Fis"/>
</dbReference>
<dbReference type="KEGG" id="llu:AKJ09_03629"/>
<dbReference type="PANTHER" id="PTHR32071">
    <property type="entry name" value="TRANSCRIPTIONAL REGULATORY PROTEIN"/>
    <property type="match status" value="1"/>
</dbReference>
<reference evidence="9 10" key="1">
    <citation type="submission" date="2015-08" db="EMBL/GenBank/DDBJ databases">
        <authorList>
            <person name="Babu N.S."/>
            <person name="Beckwith C.J."/>
            <person name="Beseler K.G."/>
            <person name="Brison A."/>
            <person name="Carone J.V."/>
            <person name="Caskin T.P."/>
            <person name="Diamond M."/>
            <person name="Durham M.E."/>
            <person name="Foxe J.M."/>
            <person name="Go M."/>
            <person name="Henderson B.A."/>
            <person name="Jones I.B."/>
            <person name="McGettigan J.A."/>
            <person name="Micheletti S.J."/>
            <person name="Nasrallah M.E."/>
            <person name="Ortiz D."/>
            <person name="Piller C.R."/>
            <person name="Privatt S.R."/>
            <person name="Schneider S.L."/>
            <person name="Sharp S."/>
            <person name="Smith T.C."/>
            <person name="Stanton J.D."/>
            <person name="Ullery H.E."/>
            <person name="Wilson R.J."/>
            <person name="Serrano M.G."/>
            <person name="Buck G."/>
            <person name="Lee V."/>
            <person name="Wang Y."/>
            <person name="Carvalho R."/>
            <person name="Voegtly L."/>
            <person name="Shi R."/>
            <person name="Duckworth R."/>
            <person name="Johnson A."/>
            <person name="Loviza R."/>
            <person name="Walstead R."/>
            <person name="Shah Z."/>
            <person name="Kiflezghi M."/>
            <person name="Wade K."/>
            <person name="Ball S.L."/>
            <person name="Bradley K.W."/>
            <person name="Asai D.J."/>
            <person name="Bowman C.A."/>
            <person name="Russell D.A."/>
            <person name="Pope W.H."/>
            <person name="Jacobs-Sera D."/>
            <person name="Hendrix R.W."/>
            <person name="Hatfull G.F."/>
        </authorList>
    </citation>
    <scope>NUCLEOTIDE SEQUENCE [LARGE SCALE GENOMIC DNA]</scope>
    <source>
        <strain evidence="9 10">DSM 27648</strain>
    </source>
</reference>
<dbReference type="InterPro" id="IPR011006">
    <property type="entry name" value="CheY-like_superfamily"/>
</dbReference>
<dbReference type="PANTHER" id="PTHR32071:SF117">
    <property type="entry name" value="PTS-DEPENDENT DIHYDROXYACETONE KINASE OPERON REGULATORY PROTEIN-RELATED"/>
    <property type="match status" value="1"/>
</dbReference>
<keyword evidence="6" id="KW-0597">Phosphoprotein</keyword>
<evidence type="ECO:0000256" key="6">
    <source>
        <dbReference type="PROSITE-ProRule" id="PRU00169"/>
    </source>
</evidence>
<dbReference type="GO" id="GO:0005524">
    <property type="term" value="F:ATP binding"/>
    <property type="evidence" value="ECO:0007669"/>
    <property type="project" value="UniProtKB-KW"/>
</dbReference>
<dbReference type="InterPro" id="IPR058031">
    <property type="entry name" value="AAA_lid_NorR"/>
</dbReference>
<keyword evidence="3" id="KW-0805">Transcription regulation</keyword>
<evidence type="ECO:0000256" key="2">
    <source>
        <dbReference type="ARBA" id="ARBA00022840"/>
    </source>
</evidence>
<dbReference type="Pfam" id="PF00072">
    <property type="entry name" value="Response_reg"/>
    <property type="match status" value="1"/>
</dbReference>
<feature type="modified residue" description="4-aspartylphosphate" evidence="6">
    <location>
        <position position="59"/>
    </location>
</feature>
<dbReference type="SMART" id="SM00448">
    <property type="entry name" value="REC"/>
    <property type="match status" value="1"/>
</dbReference>
<dbReference type="Gene3D" id="1.10.8.60">
    <property type="match status" value="1"/>
</dbReference>
<dbReference type="STRING" id="1391654.AKJ09_03629"/>
<keyword evidence="5" id="KW-0804">Transcription</keyword>
<sequence length="487" mass="53060">MDSSLRALVVDDDVAVRFTVRSILERCGFKVDEAGDGEEGLAMVTRGAKDGGYQLVVTDIHMPRMDGLELLKAIQQFPAPRPKVIVVTAHGTERQTVDAIKSGAFDYFKKPFEVEEVMAVVRRAAESVALSAEVERLSGELSLSRSLIFTSPAMSRLAVLVHRIAPRDVNVLLTGESGTGKERVSEALVMASQRANKSYVRFNCAALTAELAEAELFGHAKGAFTGAVKARAGLFREAHGGTILLDEIGELPLSLQAKLLRVLQEGEVRPVGEDQPVKIDVRIIAATHRDLLQMAAEGKFREDLYYRLKVVHLQIPPLRERPEDVPMLARHYLAEYSRRFGVGPFALTPPLLDRIMAYHWPGNVRELQNAMESIVALSSDNELDLELLPKAKGASSSSPASATPSALTQAAPVLVEPPTSAATGEPIVADLKARMDAYERGIIMNTLDQVRGNRSQAARVLGVNRATLHGKLRKYGITDADDEATDD</sequence>
<organism evidence="9 10">
    <name type="scientific">Labilithrix luteola</name>
    <dbReference type="NCBI Taxonomy" id="1391654"/>
    <lineage>
        <taxon>Bacteria</taxon>
        <taxon>Pseudomonadati</taxon>
        <taxon>Myxococcota</taxon>
        <taxon>Polyangia</taxon>
        <taxon>Polyangiales</taxon>
        <taxon>Labilitrichaceae</taxon>
        <taxon>Labilithrix</taxon>
    </lineage>
</organism>
<dbReference type="SMART" id="SM00382">
    <property type="entry name" value="AAA"/>
    <property type="match status" value="1"/>
</dbReference>
<dbReference type="GO" id="GO:0043565">
    <property type="term" value="F:sequence-specific DNA binding"/>
    <property type="evidence" value="ECO:0007669"/>
    <property type="project" value="InterPro"/>
</dbReference>
<evidence type="ECO:0000259" key="7">
    <source>
        <dbReference type="PROSITE" id="PS50045"/>
    </source>
</evidence>
<dbReference type="AlphaFoldDB" id="A0A0K1PTV5"/>
<dbReference type="PROSITE" id="PS00688">
    <property type="entry name" value="SIGMA54_INTERACT_3"/>
    <property type="match status" value="1"/>
</dbReference>
<dbReference type="InterPro" id="IPR001789">
    <property type="entry name" value="Sig_transdc_resp-reg_receiver"/>
</dbReference>
<protein>
    <submittedName>
        <fullName evidence="9">Response regulator of zinc sigma-54-dependent two-component system</fullName>
    </submittedName>
</protein>
<feature type="domain" description="Sigma-54 factor interaction" evidence="7">
    <location>
        <begin position="147"/>
        <end position="376"/>
    </location>
</feature>